<dbReference type="RefSeq" id="XP_056469940.1">
    <property type="nucleotide sequence ID" value="XM_056622524.1"/>
</dbReference>
<protein>
    <submittedName>
        <fullName evidence="1">Zn-dependent exopeptidase</fullName>
    </submittedName>
</protein>
<dbReference type="Proteomes" id="UP001149074">
    <property type="component" value="Unassembled WGS sequence"/>
</dbReference>
<accession>A0A9W9JY37</accession>
<evidence type="ECO:0000313" key="2">
    <source>
        <dbReference type="Proteomes" id="UP001149074"/>
    </source>
</evidence>
<dbReference type="AlphaFoldDB" id="A0A9W9JY37"/>
<name>A0A9W9JY37_9EURO</name>
<reference evidence="1" key="1">
    <citation type="submission" date="2022-11" db="EMBL/GenBank/DDBJ databases">
        <authorList>
            <person name="Petersen C."/>
        </authorList>
    </citation>
    <scope>NUCLEOTIDE SEQUENCE</scope>
    <source>
        <strain evidence="1">IBT 30761</strain>
    </source>
</reference>
<dbReference type="OrthoDB" id="2214at2759"/>
<organism evidence="1 2">
    <name type="scientific">Penicillium argentinense</name>
    <dbReference type="NCBI Taxonomy" id="1131581"/>
    <lineage>
        <taxon>Eukaryota</taxon>
        <taxon>Fungi</taxon>
        <taxon>Dikarya</taxon>
        <taxon>Ascomycota</taxon>
        <taxon>Pezizomycotina</taxon>
        <taxon>Eurotiomycetes</taxon>
        <taxon>Eurotiomycetidae</taxon>
        <taxon>Eurotiales</taxon>
        <taxon>Aspergillaceae</taxon>
        <taxon>Penicillium</taxon>
    </lineage>
</organism>
<dbReference type="Gene3D" id="3.40.630.10">
    <property type="entry name" value="Zn peptidases"/>
    <property type="match status" value="1"/>
</dbReference>
<sequence>MTAFIGRNATDTIGFIHTESEEELTKWAVSLSKKYISIPTKAYDMSCGIGSSYTRLNYPATLASEGNPLADGGLPGELDPYVHGVNDTMWVDDKTRYSSTDHMARFSELAIAYTVEQAGWDNKWN</sequence>
<reference evidence="1" key="2">
    <citation type="journal article" date="2023" name="IMA Fungus">
        <title>Comparative genomic study of the Penicillium genus elucidates a diverse pangenome and 15 lateral gene transfer events.</title>
        <authorList>
            <person name="Petersen C."/>
            <person name="Sorensen T."/>
            <person name="Nielsen M.R."/>
            <person name="Sondergaard T.E."/>
            <person name="Sorensen J.L."/>
            <person name="Fitzpatrick D.A."/>
            <person name="Frisvad J.C."/>
            <person name="Nielsen K.L."/>
        </authorList>
    </citation>
    <scope>NUCLEOTIDE SEQUENCE</scope>
    <source>
        <strain evidence="1">IBT 30761</strain>
    </source>
</reference>
<dbReference type="EMBL" id="JAPQKI010000010">
    <property type="protein sequence ID" value="KAJ5085262.1"/>
    <property type="molecule type" value="Genomic_DNA"/>
</dbReference>
<gene>
    <name evidence="1" type="ORF">N7532_010033</name>
</gene>
<proteinExistence type="predicted"/>
<evidence type="ECO:0000313" key="1">
    <source>
        <dbReference type="EMBL" id="KAJ5085262.1"/>
    </source>
</evidence>
<comment type="caution">
    <text evidence="1">The sequence shown here is derived from an EMBL/GenBank/DDBJ whole genome shotgun (WGS) entry which is preliminary data.</text>
</comment>
<keyword evidence="2" id="KW-1185">Reference proteome</keyword>
<dbReference type="GeneID" id="81361503"/>